<proteinExistence type="predicted"/>
<name>A0A239LDC1_9BURK</name>
<gene>
    <name evidence="6" type="ORF">SAMN06265795_12142</name>
</gene>
<dbReference type="CDD" id="cd16841">
    <property type="entry name" value="RraA_family"/>
    <property type="match status" value="1"/>
</dbReference>
<evidence type="ECO:0000256" key="1">
    <source>
        <dbReference type="ARBA" id="ARBA00001968"/>
    </source>
</evidence>
<evidence type="ECO:0000313" key="6">
    <source>
        <dbReference type="EMBL" id="SNT27952.1"/>
    </source>
</evidence>
<keyword evidence="7" id="KW-1185">Reference proteome</keyword>
<feature type="binding site" evidence="5">
    <location>
        <begin position="97"/>
        <end position="100"/>
    </location>
    <ligand>
        <name>substrate</name>
    </ligand>
</feature>
<feature type="binding site" evidence="5">
    <location>
        <position position="120"/>
    </location>
    <ligand>
        <name>Mg(2+)</name>
        <dbReference type="ChEBI" id="CHEBI:18420"/>
    </ligand>
</feature>
<evidence type="ECO:0000256" key="4">
    <source>
        <dbReference type="ARBA" id="ARBA00030169"/>
    </source>
</evidence>
<dbReference type="InterPro" id="IPR036704">
    <property type="entry name" value="RraA/RraA-like_sf"/>
</dbReference>
<sequence length="225" mass="23767">MSNVGLRINESIVRPEKSLIEQFRGLPVANIGDSINRTFCLNAAIRPFNDNPLLGPALTVKVRPGDNLLLHKALDMAKPGDIIVVDGQGETANALIGELMVLWAIKLGIGGFVIDGAIRDVTRLRSVGIPVYAAGVTPAGPYKDGPGEINHPVVCGGVVVNPGDIVVGDADGIVVIQPQDAKAVLEKARAKSQAEQQTLIDIENGSWDRTWVDAALKEKGCGGIR</sequence>
<dbReference type="EMBL" id="FZOT01000021">
    <property type="protein sequence ID" value="SNT27952.1"/>
    <property type="molecule type" value="Genomic_DNA"/>
</dbReference>
<comment type="cofactor">
    <cofactor evidence="5">
        <name>Mg(2+)</name>
        <dbReference type="ChEBI" id="CHEBI:18420"/>
    </cofactor>
</comment>
<dbReference type="AlphaFoldDB" id="A0A239LDC1"/>
<organism evidence="6 7">
    <name type="scientific">Noviherbaspirillum humi</name>
    <dbReference type="NCBI Taxonomy" id="1688639"/>
    <lineage>
        <taxon>Bacteria</taxon>
        <taxon>Pseudomonadati</taxon>
        <taxon>Pseudomonadota</taxon>
        <taxon>Betaproteobacteria</taxon>
        <taxon>Burkholderiales</taxon>
        <taxon>Oxalobacteraceae</taxon>
        <taxon>Noviherbaspirillum</taxon>
    </lineage>
</organism>
<accession>A0A239LDC1</accession>
<dbReference type="GO" id="GO:0046872">
    <property type="term" value="F:metal ion binding"/>
    <property type="evidence" value="ECO:0007669"/>
    <property type="project" value="UniProtKB-KW"/>
</dbReference>
<reference evidence="6 7" key="1">
    <citation type="submission" date="2017-06" db="EMBL/GenBank/DDBJ databases">
        <authorList>
            <person name="Kim H.J."/>
            <person name="Triplett B.A."/>
        </authorList>
    </citation>
    <scope>NUCLEOTIDE SEQUENCE [LARGE SCALE GENOMIC DNA]</scope>
    <source>
        <strain evidence="6 7">U15</strain>
    </source>
</reference>
<dbReference type="Proteomes" id="UP000198284">
    <property type="component" value="Unassembled WGS sequence"/>
</dbReference>
<dbReference type="Gene3D" id="3.50.30.40">
    <property type="entry name" value="Ribonuclease E inhibitor RraA/RraA-like"/>
    <property type="match status" value="1"/>
</dbReference>
<evidence type="ECO:0000256" key="3">
    <source>
        <dbReference type="ARBA" id="ARBA00029596"/>
    </source>
</evidence>
<dbReference type="OrthoDB" id="8717144at2"/>
<dbReference type="PANTHER" id="PTHR33254">
    <property type="entry name" value="4-HYDROXY-4-METHYL-2-OXOGLUTARATE ALDOLASE 3-RELATED"/>
    <property type="match status" value="1"/>
</dbReference>
<dbReference type="Pfam" id="PF03737">
    <property type="entry name" value="RraA-like"/>
    <property type="match status" value="1"/>
</dbReference>
<dbReference type="PANTHER" id="PTHR33254:SF4">
    <property type="entry name" value="4-HYDROXY-4-METHYL-2-OXOGLUTARATE ALDOLASE 3-RELATED"/>
    <property type="match status" value="1"/>
</dbReference>
<dbReference type="InterPro" id="IPR005493">
    <property type="entry name" value="RraA/RraA-like"/>
</dbReference>
<evidence type="ECO:0000313" key="7">
    <source>
        <dbReference type="Proteomes" id="UP000198284"/>
    </source>
</evidence>
<dbReference type="RefSeq" id="WP_089401372.1">
    <property type="nucleotide sequence ID" value="NZ_FZOT01000021.1"/>
</dbReference>
<feature type="binding site" evidence="5">
    <location>
        <position position="119"/>
    </location>
    <ligand>
        <name>substrate</name>
    </ligand>
</feature>
<keyword evidence="5" id="KW-0460">Magnesium</keyword>
<keyword evidence="5" id="KW-0479">Metal-binding</keyword>
<dbReference type="NCBIfam" id="NF004850">
    <property type="entry name" value="PRK06201.1"/>
    <property type="match status" value="1"/>
</dbReference>
<evidence type="ECO:0000256" key="2">
    <source>
        <dbReference type="ARBA" id="ARBA00016549"/>
    </source>
</evidence>
<evidence type="ECO:0000256" key="5">
    <source>
        <dbReference type="PIRSR" id="PIRSR605493-1"/>
    </source>
</evidence>
<protein>
    <recommendedName>
        <fullName evidence="2">Putative 4-hydroxy-4-methyl-2-oxoglutarate aldolase</fullName>
    </recommendedName>
    <alternativeName>
        <fullName evidence="3">Regulator of ribonuclease activity homolog</fullName>
    </alternativeName>
    <alternativeName>
        <fullName evidence="4">RraA-like protein</fullName>
    </alternativeName>
</protein>
<comment type="cofactor">
    <cofactor evidence="1">
        <name>a divalent metal cation</name>
        <dbReference type="ChEBI" id="CHEBI:60240"/>
    </cofactor>
</comment>
<dbReference type="SUPFAM" id="SSF89562">
    <property type="entry name" value="RraA-like"/>
    <property type="match status" value="1"/>
</dbReference>